<gene>
    <name evidence="2" type="ORF">IM816_09710</name>
</gene>
<dbReference type="RefSeq" id="WP_250337910.1">
    <property type="nucleotide sequence ID" value="NZ_CP063231.1"/>
</dbReference>
<evidence type="ECO:0000313" key="2">
    <source>
        <dbReference type="EMBL" id="URL56945.1"/>
    </source>
</evidence>
<dbReference type="EMBL" id="CP063231">
    <property type="protein sequence ID" value="URL56945.1"/>
    <property type="molecule type" value="Genomic_DNA"/>
</dbReference>
<protein>
    <recommendedName>
        <fullName evidence="4">Tat pathway signal sequence domain protein</fullName>
    </recommendedName>
</protein>
<sequence>MFFSHRMLRRSALLTPMLALGLAASPVHSEPSDMLSDPSTVLSRNARADTNGTFEATINGVQYVSDTAHAREQLITGGWAPKTHYFDAGSLISGAVVDTMGFELRFKDTEEQAVDGAYYFDLYKTDLMLFYGEFDGHAVYPYFPNGGYVELRFSPDRTWVEGKFAFTAFRSDGAKRIEVDGTFSMPNTDVSL</sequence>
<proteinExistence type="predicted"/>
<evidence type="ECO:0008006" key="4">
    <source>
        <dbReference type="Google" id="ProtNLM"/>
    </source>
</evidence>
<keyword evidence="3" id="KW-1185">Reference proteome</keyword>
<organism evidence="2 3">
    <name type="scientific">Luteibacter flocculans</name>
    <dbReference type="NCBI Taxonomy" id="2780091"/>
    <lineage>
        <taxon>Bacteria</taxon>
        <taxon>Pseudomonadati</taxon>
        <taxon>Pseudomonadota</taxon>
        <taxon>Gammaproteobacteria</taxon>
        <taxon>Lysobacterales</taxon>
        <taxon>Rhodanobacteraceae</taxon>
        <taxon>Luteibacter</taxon>
    </lineage>
</organism>
<reference evidence="2" key="1">
    <citation type="submission" date="2020-10" db="EMBL/GenBank/DDBJ databases">
        <title>Whole-genome sequence of Luteibacter sp. EIF3.</title>
        <authorList>
            <person name="Friedrich I."/>
            <person name="Hertel R."/>
            <person name="Daniel R."/>
        </authorList>
    </citation>
    <scope>NUCLEOTIDE SEQUENCE</scope>
    <source>
        <strain evidence="2">EIF3</strain>
    </source>
</reference>
<name>A0ABY4SXE7_9GAMM</name>
<accession>A0ABY4SXE7</accession>
<evidence type="ECO:0000313" key="3">
    <source>
        <dbReference type="Proteomes" id="UP001056681"/>
    </source>
</evidence>
<feature type="chain" id="PRO_5045857729" description="Tat pathway signal sequence domain protein" evidence="1">
    <location>
        <begin position="30"/>
        <end position="192"/>
    </location>
</feature>
<dbReference type="Proteomes" id="UP001056681">
    <property type="component" value="Chromosome"/>
</dbReference>
<keyword evidence="1" id="KW-0732">Signal</keyword>
<feature type="signal peptide" evidence="1">
    <location>
        <begin position="1"/>
        <end position="29"/>
    </location>
</feature>
<evidence type="ECO:0000256" key="1">
    <source>
        <dbReference type="SAM" id="SignalP"/>
    </source>
</evidence>